<organism evidence="2 3">
    <name type="scientific">Ciona savignyi</name>
    <name type="common">Pacific transparent sea squirt</name>
    <dbReference type="NCBI Taxonomy" id="51511"/>
    <lineage>
        <taxon>Eukaryota</taxon>
        <taxon>Metazoa</taxon>
        <taxon>Chordata</taxon>
        <taxon>Tunicata</taxon>
        <taxon>Ascidiacea</taxon>
        <taxon>Phlebobranchia</taxon>
        <taxon>Cionidae</taxon>
        <taxon>Ciona</taxon>
    </lineage>
</organism>
<feature type="transmembrane region" description="Helical" evidence="1">
    <location>
        <begin position="86"/>
        <end position="107"/>
    </location>
</feature>
<evidence type="ECO:0000313" key="3">
    <source>
        <dbReference type="Proteomes" id="UP000007875"/>
    </source>
</evidence>
<name>H2ZMD1_CIOSA</name>
<dbReference type="Ensembl" id="ENSCSAVT00000018952.1">
    <property type="protein sequence ID" value="ENSCSAVP00000018747.1"/>
    <property type="gene ID" value="ENSCSAVG00000011019.1"/>
</dbReference>
<evidence type="ECO:0000256" key="1">
    <source>
        <dbReference type="SAM" id="Phobius"/>
    </source>
</evidence>
<dbReference type="AlphaFoldDB" id="H2ZMD1"/>
<reference evidence="2" key="3">
    <citation type="submission" date="2025-09" db="UniProtKB">
        <authorList>
            <consortium name="Ensembl"/>
        </authorList>
    </citation>
    <scope>IDENTIFICATION</scope>
</reference>
<protein>
    <submittedName>
        <fullName evidence="2">Uncharacterized protein</fullName>
    </submittedName>
</protein>
<reference evidence="3" key="1">
    <citation type="submission" date="2003-08" db="EMBL/GenBank/DDBJ databases">
        <authorList>
            <person name="Birren B."/>
            <person name="Nusbaum C."/>
            <person name="Abebe A."/>
            <person name="Abouelleil A."/>
            <person name="Adekoya E."/>
            <person name="Ait-zahra M."/>
            <person name="Allen N."/>
            <person name="Allen T."/>
            <person name="An P."/>
            <person name="Anderson M."/>
            <person name="Anderson S."/>
            <person name="Arachchi H."/>
            <person name="Armbruster J."/>
            <person name="Bachantsang P."/>
            <person name="Baldwin J."/>
            <person name="Barry A."/>
            <person name="Bayul T."/>
            <person name="Blitshsteyn B."/>
            <person name="Bloom T."/>
            <person name="Blye J."/>
            <person name="Boguslavskiy L."/>
            <person name="Borowsky M."/>
            <person name="Boukhgalter B."/>
            <person name="Brunache A."/>
            <person name="Butler J."/>
            <person name="Calixte N."/>
            <person name="Calvo S."/>
            <person name="Camarata J."/>
            <person name="Campo K."/>
            <person name="Chang J."/>
            <person name="Cheshatsang Y."/>
            <person name="Citroen M."/>
            <person name="Collymore A."/>
            <person name="Considine T."/>
            <person name="Cook A."/>
            <person name="Cooke P."/>
            <person name="Corum B."/>
            <person name="Cuomo C."/>
            <person name="David R."/>
            <person name="Dawoe T."/>
            <person name="Degray S."/>
            <person name="Dodge S."/>
            <person name="Dooley K."/>
            <person name="Dorje P."/>
            <person name="Dorjee K."/>
            <person name="Dorris L."/>
            <person name="Duffey N."/>
            <person name="Dupes A."/>
            <person name="Elkins T."/>
            <person name="Engels R."/>
            <person name="Erickson J."/>
            <person name="Farina A."/>
            <person name="Faro S."/>
            <person name="Ferreira P."/>
            <person name="Fischer H."/>
            <person name="Fitzgerald M."/>
            <person name="Foley K."/>
            <person name="Gage D."/>
            <person name="Galagan J."/>
            <person name="Gearin G."/>
            <person name="Gnerre S."/>
            <person name="Gnirke A."/>
            <person name="Goyette A."/>
            <person name="Graham J."/>
            <person name="Grandbois E."/>
            <person name="Gyaltsen K."/>
            <person name="Hafez N."/>
            <person name="Hagopian D."/>
            <person name="Hagos B."/>
            <person name="Hall J."/>
            <person name="Hatcher B."/>
            <person name="Heller A."/>
            <person name="Higgins H."/>
            <person name="Honan T."/>
            <person name="Horn A."/>
            <person name="Houde N."/>
            <person name="Hughes L."/>
            <person name="Hulme W."/>
            <person name="Husby E."/>
            <person name="Iliev I."/>
            <person name="Jaffe D."/>
            <person name="Jones C."/>
            <person name="Kamal M."/>
            <person name="Kamat A."/>
            <person name="Kamvysselis M."/>
            <person name="Karlsson E."/>
            <person name="Kells C."/>
            <person name="Kieu A."/>
            <person name="Kisner P."/>
            <person name="Kodira C."/>
            <person name="Kulbokas E."/>
            <person name="Labutti K."/>
            <person name="Lama D."/>
            <person name="Landers T."/>
            <person name="Leger J."/>
            <person name="Levine S."/>
            <person name="Lewis D."/>
            <person name="Lewis T."/>
            <person name="Lindblad-toh K."/>
            <person name="Liu X."/>
            <person name="Lokyitsang T."/>
            <person name="Lokyitsang Y."/>
            <person name="Lucien O."/>
            <person name="Lui A."/>
            <person name="Ma L.J."/>
            <person name="Mabbitt R."/>
            <person name="Macdonald J."/>
            <person name="Maclean C."/>
            <person name="Major J."/>
            <person name="Manning J."/>
            <person name="Marabella R."/>
            <person name="Maru K."/>
            <person name="Matthews C."/>
            <person name="Mauceli E."/>
            <person name="Mccarthy M."/>
            <person name="Mcdonough S."/>
            <person name="Mcghee T."/>
            <person name="Meldrim J."/>
            <person name="Meneus L."/>
            <person name="Mesirov J."/>
            <person name="Mihalev A."/>
            <person name="Mihova T."/>
            <person name="Mikkelsen T."/>
            <person name="Mlenga V."/>
            <person name="Moru K."/>
            <person name="Mozes J."/>
            <person name="Mulrain L."/>
            <person name="Munson G."/>
            <person name="Naylor J."/>
            <person name="Newes C."/>
            <person name="Nguyen C."/>
            <person name="Nguyen N."/>
            <person name="Nguyen T."/>
            <person name="Nicol R."/>
            <person name="Nielsen C."/>
            <person name="Nizzari M."/>
            <person name="Norbu C."/>
            <person name="Norbu N."/>
            <person name="O'donnell P."/>
            <person name="Okoawo O."/>
            <person name="O'leary S."/>
            <person name="Omotosho B."/>
            <person name="O'neill K."/>
            <person name="Osman S."/>
            <person name="Parker S."/>
            <person name="Perrin D."/>
            <person name="Phunkhang P."/>
            <person name="Piqani B."/>
            <person name="Purcell S."/>
            <person name="Rachupka T."/>
            <person name="Ramasamy U."/>
            <person name="Rameau R."/>
            <person name="Ray V."/>
            <person name="Raymond C."/>
            <person name="Retta R."/>
            <person name="Richardson S."/>
            <person name="Rise C."/>
            <person name="Rodriguez J."/>
            <person name="Rogers J."/>
            <person name="Rogov P."/>
            <person name="Rutman M."/>
            <person name="Schupbach R."/>
            <person name="Seaman C."/>
            <person name="Settipalli S."/>
            <person name="Sharpe T."/>
            <person name="Sheridan J."/>
            <person name="Sherpa N."/>
            <person name="Shi J."/>
            <person name="Smirnov S."/>
            <person name="Smith C."/>
            <person name="Sougnez C."/>
            <person name="Spencer B."/>
            <person name="Stalker J."/>
            <person name="Stange-thomann N."/>
            <person name="Stavropoulos S."/>
            <person name="Stetson K."/>
            <person name="Stone C."/>
            <person name="Stone S."/>
            <person name="Stubbs M."/>
            <person name="Talamas J."/>
            <person name="Tchuinga P."/>
            <person name="Tenzing P."/>
            <person name="Tesfaye S."/>
            <person name="Theodore J."/>
            <person name="Thoulutsang Y."/>
            <person name="Topham K."/>
            <person name="Towey S."/>
            <person name="Tsamla T."/>
            <person name="Tsomo N."/>
            <person name="Vallee D."/>
            <person name="Vassiliev H."/>
            <person name="Venkataraman V."/>
            <person name="Vinson J."/>
            <person name="Vo A."/>
            <person name="Wade C."/>
            <person name="Wang S."/>
            <person name="Wangchuk T."/>
            <person name="Wangdi T."/>
            <person name="Whittaker C."/>
            <person name="Wilkinson J."/>
            <person name="Wu Y."/>
            <person name="Wyman D."/>
            <person name="Yadav S."/>
            <person name="Yang S."/>
            <person name="Yang X."/>
            <person name="Yeager S."/>
            <person name="Yee E."/>
            <person name="Young G."/>
            <person name="Zainoun J."/>
            <person name="Zembeck L."/>
            <person name="Zimmer A."/>
            <person name="Zody M."/>
            <person name="Lander E."/>
        </authorList>
    </citation>
    <scope>NUCLEOTIDE SEQUENCE [LARGE SCALE GENOMIC DNA]</scope>
</reference>
<reference evidence="2" key="2">
    <citation type="submission" date="2025-08" db="UniProtKB">
        <authorList>
            <consortium name="Ensembl"/>
        </authorList>
    </citation>
    <scope>IDENTIFICATION</scope>
</reference>
<dbReference type="Proteomes" id="UP000007875">
    <property type="component" value="Unassembled WGS sequence"/>
</dbReference>
<dbReference type="GeneTree" id="ENSGT00390000012068"/>
<proteinExistence type="predicted"/>
<feature type="transmembrane region" description="Helical" evidence="1">
    <location>
        <begin position="140"/>
        <end position="162"/>
    </location>
</feature>
<evidence type="ECO:0000313" key="2">
    <source>
        <dbReference type="Ensembl" id="ENSCSAVP00000018747.1"/>
    </source>
</evidence>
<keyword evidence="3" id="KW-1185">Reference proteome</keyword>
<keyword evidence="1" id="KW-0812">Transmembrane</keyword>
<dbReference type="HOGENOM" id="CLU_1377692_0_0_1"/>
<sequence length="198" mass="22852">MLAGNMKDRHLFSMICYENFASMHQLPYILSVFNLTEFTPEGGFGDEEYEPEANKRYPLIESLLYHWCNGKNFNNIFLVRQYALKLIFSMVNALVMLTMMVWCIAILNDDFAASETFRCQLPYQDLCVLCAIKRKRDVYAIFWCDVVLTLIVFATSLIYWILGRTGANRATCHFFDHMKATCNVALGAAAIYEKNKKA</sequence>
<keyword evidence="1" id="KW-0472">Membrane</keyword>
<keyword evidence="1" id="KW-1133">Transmembrane helix</keyword>
<accession>H2ZMD1</accession>